<proteinExistence type="inferred from homology"/>
<dbReference type="GO" id="GO:0016998">
    <property type="term" value="P:cell wall macromolecule catabolic process"/>
    <property type="evidence" value="ECO:0007669"/>
    <property type="project" value="InterPro"/>
</dbReference>
<dbReference type="GO" id="GO:0042742">
    <property type="term" value="P:defense response to bacterium"/>
    <property type="evidence" value="ECO:0007669"/>
    <property type="project" value="UniProtKB-KW"/>
</dbReference>
<evidence type="ECO:0000313" key="9">
    <source>
        <dbReference type="EMBL" id="POP44470.1"/>
    </source>
</evidence>
<comment type="similarity">
    <text evidence="7">Belongs to the glycosyl hydrolase 24 family.</text>
</comment>
<keyword evidence="10" id="KW-1185">Reference proteome</keyword>
<dbReference type="Gene3D" id="1.10.530.40">
    <property type="match status" value="1"/>
</dbReference>
<dbReference type="EC" id="3.2.1.17" evidence="7"/>
<dbReference type="EMBL" id="PQGD01000020">
    <property type="protein sequence ID" value="POP44470.1"/>
    <property type="molecule type" value="Genomic_DNA"/>
</dbReference>
<dbReference type="GO" id="GO:0003796">
    <property type="term" value="F:lysozyme activity"/>
    <property type="evidence" value="ECO:0007669"/>
    <property type="project" value="UniProtKB-EC"/>
</dbReference>
<evidence type="ECO:0000313" key="10">
    <source>
        <dbReference type="Proteomes" id="UP000237073"/>
    </source>
</evidence>
<dbReference type="InterPro" id="IPR034690">
    <property type="entry name" value="Endolysin_T4_type"/>
</dbReference>
<sequence>MMKISANGLAVMKYFETCELNAYPDPGSDLGKACTARKLAMRDYRLVPDWQKLSGSPWTIGWGHTGREVKPGLVWTQKQADDGLLADLKRFEDGVSSLVSVELKQGQFDALVSFAYNVGLTALKNSTLLEMVNNKRFDLALSQFARWNKSGGRVMKGLVRRRAAESWLWRDASGKEAIAKGIAAA</sequence>
<dbReference type="Proteomes" id="UP000247005">
    <property type="component" value="Unassembled WGS sequence"/>
</dbReference>
<keyword evidence="3 7" id="KW-0081">Bacteriolytic enzyme</keyword>
<evidence type="ECO:0000256" key="1">
    <source>
        <dbReference type="ARBA" id="ARBA00000632"/>
    </source>
</evidence>
<dbReference type="InterPro" id="IPR051018">
    <property type="entry name" value="Bacteriophage_GH24"/>
</dbReference>
<evidence type="ECO:0000313" key="8">
    <source>
        <dbReference type="EMBL" id="POP42163.1"/>
    </source>
</evidence>
<evidence type="ECO:0000256" key="3">
    <source>
        <dbReference type="ARBA" id="ARBA00022638"/>
    </source>
</evidence>
<comment type="caution">
    <text evidence="9">The sequence shown here is derived from an EMBL/GenBank/DDBJ whole genome shotgun (WGS) entry which is preliminary data.</text>
</comment>
<dbReference type="HAMAP" id="MF_04110">
    <property type="entry name" value="ENDOLYSIN_T4"/>
    <property type="match status" value="1"/>
</dbReference>
<evidence type="ECO:0000256" key="2">
    <source>
        <dbReference type="ARBA" id="ARBA00022529"/>
    </source>
</evidence>
<dbReference type="AlphaFoldDB" id="A0A2P5GK03"/>
<dbReference type="Proteomes" id="UP000237073">
    <property type="component" value="Unassembled WGS sequence"/>
</dbReference>
<dbReference type="InterPro" id="IPR002196">
    <property type="entry name" value="Glyco_hydro_24"/>
</dbReference>
<dbReference type="OrthoDB" id="8141296at2"/>
<dbReference type="PANTHER" id="PTHR38107:SF3">
    <property type="entry name" value="LYSOZYME RRRD-RELATED"/>
    <property type="match status" value="1"/>
</dbReference>
<accession>A0A2P5GK03</accession>
<evidence type="ECO:0000256" key="7">
    <source>
        <dbReference type="RuleBase" id="RU003788"/>
    </source>
</evidence>
<keyword evidence="6 7" id="KW-0326">Glycosidase</keyword>
<keyword evidence="2 7" id="KW-0929">Antimicrobial</keyword>
<dbReference type="InterPro" id="IPR023347">
    <property type="entry name" value="Lysozyme_dom_sf"/>
</dbReference>
<dbReference type="CDD" id="cd00737">
    <property type="entry name" value="lyz_endolysin_autolysin"/>
    <property type="match status" value="1"/>
</dbReference>
<dbReference type="InterPro" id="IPR023346">
    <property type="entry name" value="Lysozyme-like_dom_sf"/>
</dbReference>
<dbReference type="GO" id="GO:0031640">
    <property type="term" value="P:killing of cells of another organism"/>
    <property type="evidence" value="ECO:0007669"/>
    <property type="project" value="UniProtKB-KW"/>
</dbReference>
<reference evidence="10 11" key="1">
    <citation type="submission" date="2018-01" db="EMBL/GenBank/DDBJ databases">
        <title>Superficieibacter electus gen. nov., sp. nov., an extended-spectrum beta-lactamase possessing member of the Enterobacteriaceae family, isolated from intensive care unit surfaces.</title>
        <authorList>
            <person name="Potter R.F."/>
            <person name="D'Souza A.W."/>
        </authorList>
    </citation>
    <scope>NUCLEOTIDE SEQUENCE [LARGE SCALE GENOMIC DNA]</scope>
    <source>
        <strain evidence="9 11">BP-1</strain>
        <strain evidence="8 10">BP-2</strain>
    </source>
</reference>
<dbReference type="EMBL" id="PQGE01000021">
    <property type="protein sequence ID" value="POP42163.1"/>
    <property type="molecule type" value="Genomic_DNA"/>
</dbReference>
<evidence type="ECO:0000256" key="4">
    <source>
        <dbReference type="ARBA" id="ARBA00022801"/>
    </source>
</evidence>
<evidence type="ECO:0000313" key="11">
    <source>
        <dbReference type="Proteomes" id="UP000247005"/>
    </source>
</evidence>
<gene>
    <name evidence="9" type="ORF">CHU32_21190</name>
    <name evidence="8" type="ORF">CHU33_20305</name>
</gene>
<dbReference type="InterPro" id="IPR033907">
    <property type="entry name" value="Endolysin_autolysin"/>
</dbReference>
<name>A0A2P5GK03_9ENTR</name>
<dbReference type="PANTHER" id="PTHR38107">
    <property type="match status" value="1"/>
</dbReference>
<protein>
    <recommendedName>
        <fullName evidence="7">Lysozyme</fullName>
        <ecNumber evidence="7">3.2.1.17</ecNumber>
    </recommendedName>
</protein>
<dbReference type="Pfam" id="PF00959">
    <property type="entry name" value="Phage_lysozyme"/>
    <property type="match status" value="1"/>
</dbReference>
<keyword evidence="4 7" id="KW-0378">Hydrolase</keyword>
<comment type="catalytic activity">
    <reaction evidence="1 7">
        <text>Hydrolysis of (1-&gt;4)-beta-linkages between N-acetylmuramic acid and N-acetyl-D-glucosamine residues in a peptidoglycan and between N-acetyl-D-glucosamine residues in chitodextrins.</text>
        <dbReference type="EC" id="3.2.1.17"/>
    </reaction>
</comment>
<organism evidence="9 11">
    <name type="scientific">Superficieibacter electus</name>
    <dbReference type="NCBI Taxonomy" id="2022662"/>
    <lineage>
        <taxon>Bacteria</taxon>
        <taxon>Pseudomonadati</taxon>
        <taxon>Pseudomonadota</taxon>
        <taxon>Gammaproteobacteria</taxon>
        <taxon>Enterobacterales</taxon>
        <taxon>Enterobacteriaceae</taxon>
        <taxon>Superficieibacter</taxon>
    </lineage>
</organism>
<evidence type="ECO:0000256" key="5">
    <source>
        <dbReference type="ARBA" id="ARBA00023200"/>
    </source>
</evidence>
<dbReference type="SUPFAM" id="SSF53955">
    <property type="entry name" value="Lysozyme-like"/>
    <property type="match status" value="1"/>
</dbReference>
<evidence type="ECO:0000256" key="6">
    <source>
        <dbReference type="ARBA" id="ARBA00023295"/>
    </source>
</evidence>
<keyword evidence="5" id="KW-1035">Host cytoplasm</keyword>
<dbReference type="GO" id="GO:0009253">
    <property type="term" value="P:peptidoglycan catabolic process"/>
    <property type="evidence" value="ECO:0007669"/>
    <property type="project" value="InterPro"/>
</dbReference>